<dbReference type="WBParaSite" id="nRc.2.0.1.t07289-RA">
    <property type="protein sequence ID" value="nRc.2.0.1.t07289-RA"/>
    <property type="gene ID" value="nRc.2.0.1.g07289"/>
</dbReference>
<evidence type="ECO:0000256" key="1">
    <source>
        <dbReference type="SAM" id="MobiDB-lite"/>
    </source>
</evidence>
<proteinExistence type="predicted"/>
<feature type="region of interest" description="Disordered" evidence="1">
    <location>
        <begin position="1"/>
        <end position="93"/>
    </location>
</feature>
<reference evidence="3" key="1">
    <citation type="submission" date="2022-11" db="UniProtKB">
        <authorList>
            <consortium name="WormBaseParasite"/>
        </authorList>
    </citation>
    <scope>IDENTIFICATION</scope>
</reference>
<keyword evidence="2" id="KW-1185">Reference proteome</keyword>
<dbReference type="Proteomes" id="UP000887565">
    <property type="component" value="Unplaced"/>
</dbReference>
<feature type="compositionally biased region" description="Polar residues" evidence="1">
    <location>
        <begin position="1"/>
        <end position="16"/>
    </location>
</feature>
<accession>A0A915I0R1</accession>
<evidence type="ECO:0000313" key="3">
    <source>
        <dbReference type="WBParaSite" id="nRc.2.0.1.t07289-RA"/>
    </source>
</evidence>
<evidence type="ECO:0000313" key="2">
    <source>
        <dbReference type="Proteomes" id="UP000887565"/>
    </source>
</evidence>
<dbReference type="AlphaFoldDB" id="A0A915I0R1"/>
<feature type="compositionally biased region" description="Low complexity" evidence="1">
    <location>
        <begin position="81"/>
        <end position="93"/>
    </location>
</feature>
<protein>
    <submittedName>
        <fullName evidence="3">Uncharacterized protein</fullName>
    </submittedName>
</protein>
<organism evidence="2 3">
    <name type="scientific">Romanomermis culicivorax</name>
    <name type="common">Nematode worm</name>
    <dbReference type="NCBI Taxonomy" id="13658"/>
    <lineage>
        <taxon>Eukaryota</taxon>
        <taxon>Metazoa</taxon>
        <taxon>Ecdysozoa</taxon>
        <taxon>Nematoda</taxon>
        <taxon>Enoplea</taxon>
        <taxon>Dorylaimia</taxon>
        <taxon>Mermithida</taxon>
        <taxon>Mermithoidea</taxon>
        <taxon>Mermithidae</taxon>
        <taxon>Romanomermis</taxon>
    </lineage>
</organism>
<feature type="compositionally biased region" description="Polar residues" evidence="1">
    <location>
        <begin position="26"/>
        <end position="37"/>
    </location>
</feature>
<sequence>MALIATQSAPQPSTMQPPLRMPIDIQQPQQPSTSTANLDRYGQLISKRARYEHSVKQKTQQPEEIESGKAHKARRTDEPHACCTSSASTSRTK</sequence>
<name>A0A915I0R1_ROMCU</name>